<feature type="domain" description="Myb-like" evidence="8">
    <location>
        <begin position="1141"/>
        <end position="1192"/>
    </location>
</feature>
<feature type="domain" description="HTH myb-type" evidence="9">
    <location>
        <begin position="1141"/>
        <end position="1192"/>
    </location>
</feature>
<accession>D3BMU9</accession>
<keyword evidence="4" id="KW-0238">DNA-binding</keyword>
<keyword evidence="2" id="KW-0677">Repeat</keyword>
<dbReference type="Proteomes" id="UP000001396">
    <property type="component" value="Unassembled WGS sequence"/>
</dbReference>
<feature type="region of interest" description="Disordered" evidence="7">
    <location>
        <begin position="866"/>
        <end position="890"/>
    </location>
</feature>
<comment type="caution">
    <text evidence="10">The sequence shown here is derived from an EMBL/GenBank/DDBJ whole genome shotgun (WGS) entry which is preliminary data.</text>
</comment>
<dbReference type="FunFam" id="1.10.10.60:FF:000016">
    <property type="entry name" value="Transcriptional activator Myb isoform A"/>
    <property type="match status" value="1"/>
</dbReference>
<evidence type="ECO:0000256" key="1">
    <source>
        <dbReference type="ARBA" id="ARBA00004123"/>
    </source>
</evidence>
<keyword evidence="5" id="KW-0804">Transcription</keyword>
<evidence type="ECO:0000256" key="7">
    <source>
        <dbReference type="SAM" id="MobiDB-lite"/>
    </source>
</evidence>
<dbReference type="PROSITE" id="PS50090">
    <property type="entry name" value="MYB_LIKE"/>
    <property type="match status" value="3"/>
</dbReference>
<dbReference type="GO" id="GO:0000978">
    <property type="term" value="F:RNA polymerase II cis-regulatory region sequence-specific DNA binding"/>
    <property type="evidence" value="ECO:0007669"/>
    <property type="project" value="TreeGrafter"/>
</dbReference>
<dbReference type="Pfam" id="PF00249">
    <property type="entry name" value="Myb_DNA-binding"/>
    <property type="match status" value="1"/>
</dbReference>
<feature type="compositionally biased region" description="Polar residues" evidence="7">
    <location>
        <begin position="1650"/>
        <end position="1661"/>
    </location>
</feature>
<dbReference type="FunFam" id="1.10.10.60:FF:000010">
    <property type="entry name" value="Transcriptional activator Myb isoform A"/>
    <property type="match status" value="1"/>
</dbReference>
<evidence type="ECO:0000256" key="3">
    <source>
        <dbReference type="ARBA" id="ARBA00023015"/>
    </source>
</evidence>
<feature type="compositionally biased region" description="Low complexity" evidence="7">
    <location>
        <begin position="1909"/>
        <end position="1920"/>
    </location>
</feature>
<dbReference type="CDD" id="cd00167">
    <property type="entry name" value="SANT"/>
    <property type="match status" value="3"/>
</dbReference>
<dbReference type="GO" id="GO:0042795">
    <property type="term" value="P:snRNA transcription by RNA polymerase II"/>
    <property type="evidence" value="ECO:0007669"/>
    <property type="project" value="TreeGrafter"/>
</dbReference>
<dbReference type="Pfam" id="PF13921">
    <property type="entry name" value="Myb_DNA-bind_6"/>
    <property type="match status" value="1"/>
</dbReference>
<keyword evidence="11" id="KW-1185">Reference proteome</keyword>
<feature type="compositionally biased region" description="Low complexity" evidence="7">
    <location>
        <begin position="879"/>
        <end position="890"/>
    </location>
</feature>
<name>D3BMU9_HETP5</name>
<evidence type="ECO:0000256" key="4">
    <source>
        <dbReference type="ARBA" id="ARBA00023125"/>
    </source>
</evidence>
<dbReference type="GO" id="GO:0001006">
    <property type="term" value="F:RNA polymerase III type 3 promoter sequence-specific DNA binding"/>
    <property type="evidence" value="ECO:0007669"/>
    <property type="project" value="TreeGrafter"/>
</dbReference>
<feature type="region of interest" description="Disordered" evidence="7">
    <location>
        <begin position="1082"/>
        <end position="1154"/>
    </location>
</feature>
<dbReference type="PANTHER" id="PTHR46621:SF1">
    <property type="entry name" value="SNRNA-ACTIVATING PROTEIN COMPLEX SUBUNIT 4"/>
    <property type="match status" value="1"/>
</dbReference>
<feature type="compositionally biased region" description="Low complexity" evidence="7">
    <location>
        <begin position="1027"/>
        <end position="1049"/>
    </location>
</feature>
<dbReference type="SMART" id="SM00717">
    <property type="entry name" value="SANT"/>
    <property type="match status" value="3"/>
</dbReference>
<feature type="domain" description="Myb-like" evidence="8">
    <location>
        <begin position="1245"/>
        <end position="1295"/>
    </location>
</feature>
<feature type="domain" description="HTH myb-type" evidence="9">
    <location>
        <begin position="1249"/>
        <end position="1299"/>
    </location>
</feature>
<dbReference type="STRING" id="670386.D3BMU9"/>
<dbReference type="InterPro" id="IPR017930">
    <property type="entry name" value="Myb_dom"/>
</dbReference>
<evidence type="ECO:0000259" key="9">
    <source>
        <dbReference type="PROSITE" id="PS51294"/>
    </source>
</evidence>
<dbReference type="RefSeq" id="XP_020429440.1">
    <property type="nucleotide sequence ID" value="XM_020583253.1"/>
</dbReference>
<evidence type="ECO:0000256" key="2">
    <source>
        <dbReference type="ARBA" id="ARBA00022737"/>
    </source>
</evidence>
<feature type="region of interest" description="Disordered" evidence="7">
    <location>
        <begin position="1677"/>
        <end position="1758"/>
    </location>
</feature>
<evidence type="ECO:0000256" key="6">
    <source>
        <dbReference type="ARBA" id="ARBA00023242"/>
    </source>
</evidence>
<dbReference type="InterPro" id="IPR051575">
    <property type="entry name" value="Myb-like_DNA-bd"/>
</dbReference>
<dbReference type="GeneID" id="31367989"/>
<protein>
    <submittedName>
        <fullName evidence="10">Myb transcription factor</fullName>
    </submittedName>
</protein>
<gene>
    <name evidence="10" type="primary">mybA</name>
    <name evidence="10" type="ORF">PPL_12522</name>
</gene>
<proteinExistence type="predicted"/>
<feature type="domain" description="HTH myb-type" evidence="9">
    <location>
        <begin position="1193"/>
        <end position="1248"/>
    </location>
</feature>
<feature type="compositionally biased region" description="Polar residues" evidence="7">
    <location>
        <begin position="1011"/>
        <end position="1020"/>
    </location>
</feature>
<reference evidence="10 11" key="1">
    <citation type="journal article" date="2011" name="Genome Res.">
        <title>Phylogeny-wide analysis of social amoeba genomes highlights ancient origins for complex intercellular communication.</title>
        <authorList>
            <person name="Heidel A.J."/>
            <person name="Lawal H.M."/>
            <person name="Felder M."/>
            <person name="Schilde C."/>
            <person name="Helps N.R."/>
            <person name="Tunggal B."/>
            <person name="Rivero F."/>
            <person name="John U."/>
            <person name="Schleicher M."/>
            <person name="Eichinger L."/>
            <person name="Platzer M."/>
            <person name="Noegel A.A."/>
            <person name="Schaap P."/>
            <person name="Gloeckner G."/>
        </authorList>
    </citation>
    <scope>NUCLEOTIDE SEQUENCE [LARGE SCALE GENOMIC DNA]</scope>
    <source>
        <strain evidence="11">ATCC 26659 / Pp 5 / PN500</strain>
    </source>
</reference>
<dbReference type="PANTHER" id="PTHR46621">
    <property type="entry name" value="SNRNA-ACTIVATING PROTEIN COMPLEX SUBUNIT 4"/>
    <property type="match status" value="1"/>
</dbReference>
<dbReference type="InterPro" id="IPR001005">
    <property type="entry name" value="SANT/Myb"/>
</dbReference>
<dbReference type="GO" id="GO:0019185">
    <property type="term" value="C:snRNA-activating protein complex"/>
    <property type="evidence" value="ECO:0007669"/>
    <property type="project" value="TreeGrafter"/>
</dbReference>
<feature type="region of interest" description="Disordered" evidence="7">
    <location>
        <begin position="1634"/>
        <end position="1663"/>
    </location>
</feature>
<feature type="compositionally biased region" description="Polar residues" evidence="7">
    <location>
        <begin position="1677"/>
        <end position="1694"/>
    </location>
</feature>
<feature type="compositionally biased region" description="Polar residues" evidence="7">
    <location>
        <begin position="1897"/>
        <end position="1908"/>
    </location>
</feature>
<feature type="compositionally biased region" description="Acidic residues" evidence="7">
    <location>
        <begin position="1088"/>
        <end position="1108"/>
    </location>
</feature>
<feature type="compositionally biased region" description="Low complexity" evidence="7">
    <location>
        <begin position="1716"/>
        <end position="1758"/>
    </location>
</feature>
<feature type="region of interest" description="Disordered" evidence="7">
    <location>
        <begin position="1283"/>
        <end position="1364"/>
    </location>
</feature>
<feature type="compositionally biased region" description="Low complexity" evidence="7">
    <location>
        <begin position="1327"/>
        <end position="1361"/>
    </location>
</feature>
<feature type="domain" description="Myb-like" evidence="8">
    <location>
        <begin position="1193"/>
        <end position="1244"/>
    </location>
</feature>
<comment type="subcellular location">
    <subcellularLocation>
        <location evidence="1">Nucleus</location>
    </subcellularLocation>
</comment>
<dbReference type="GO" id="GO:0005634">
    <property type="term" value="C:nucleus"/>
    <property type="evidence" value="ECO:0007669"/>
    <property type="project" value="UniProtKB-SubCell"/>
</dbReference>
<evidence type="ECO:0000256" key="5">
    <source>
        <dbReference type="ARBA" id="ARBA00023163"/>
    </source>
</evidence>
<feature type="compositionally biased region" description="Low complexity" evidence="7">
    <location>
        <begin position="1856"/>
        <end position="1896"/>
    </location>
</feature>
<dbReference type="GO" id="GO:0042796">
    <property type="term" value="P:snRNA transcription by RNA polymerase III"/>
    <property type="evidence" value="ECO:0007669"/>
    <property type="project" value="TreeGrafter"/>
</dbReference>
<dbReference type="PROSITE" id="PS51294">
    <property type="entry name" value="HTH_MYB"/>
    <property type="match status" value="3"/>
</dbReference>
<evidence type="ECO:0000313" key="10">
    <source>
        <dbReference type="EMBL" id="EFA77311.1"/>
    </source>
</evidence>
<keyword evidence="6" id="KW-0539">Nucleus</keyword>
<dbReference type="EMBL" id="ADBJ01000043">
    <property type="protein sequence ID" value="EFA77311.1"/>
    <property type="molecule type" value="Genomic_DNA"/>
</dbReference>
<dbReference type="Gene3D" id="1.10.10.60">
    <property type="entry name" value="Homeodomain-like"/>
    <property type="match status" value="3"/>
</dbReference>
<sequence>MYSNQFSNFKYKSEIVNDREVISIDSSSSDNGSDLFEDIVDLESRNDGLNKSVVGNQENKILQQYSYSGVNCSNKKNNNNNNDGYHRKLLPISQSNINRYVTTTTTTTTTTTMYNKSFENDDTEFNFDFDDDLFINNSNNSKNNNNIIINESSNSSFTFSQLSNESFQNKKITSISDQNSSSNDMNVNGDDYFDFQFDDGDGGDDLSLSNSVLTSQKEEFKQKDINHKEINPKHQFYNNIHISIYKELIKVHRSLLVLSHCISYLPVLLLYIINKTYTNNAGSNKILWISKSLKDKSQIESILYKEGLLSQFQCISSTTSQEIKADSSIIYMSRSTIKKFVDDYRIFIKDYKFIIYEMVGDNIENERQDYQRIIGDYNSSLLMVSDQHSKDYSQFFKYFRVEAVPIKRLLTDISKVIVEKSYRLNSKKLFTSPLSHSSLPLRKLPYSQTDGTSDSEIKEVQFLNSLLVRLINQGIYLTQLYINSQKYYRLSKETETILESISLYSSEIEAGILNDHPKFECLRQFIQSQLQRYIDDPSTFLKVKYFIRLYKNHQLANWVIFRYLLYKLCVTSKSVPVLFGEERSFIDTHKQLRCLEFGSGEHLQQLYQPINLKRLTANGRIDSLKKQQVTNNINIYESDASEYDMPFLQLSHHITIIAGELLLGKYQLVQFLDKELNISLVERSVDDAHIILDESNCLMIFDDLISLNRKETTSSIIRISLQYSHLWIVLQVNDRSLQSQQSKEIIRELNGLLNYLDIKVSIRYTFSYQQTASLIREICETIPTNNQNWSNIEIWSNRKWLMENETLHERLLSRIPGLNSFAAQLLLTWTNLSYFLKSDIQTLSNEFKWISAKTWSFVEKLMNLPKENNNKPQSKKQKNSNTTSSISNNSKISKKPTLLQLKQTKLDQFLKQRLVLKLLYSTLLHFTSPSTKAFDSTRLFFLLSIKPTCSLFAYILVFNSTRIYGILVTQNDSFMLSSGSNNSSGNGVAPTSSSSAAVANSTPTTSSNNTYQISQHNTPAKTMIFHNNNNNQNQNNNNNNNHSGSLNGSGSVGNGGYQMIFSPALSSSSSSGSLIMSDTASTINENYTQDEDTEDDYDYDEYYDDDDLSSNLSSSTTITNNNGGGSSGKGRLNSSSPQPKEKNHSRGKWTPEEDEILRKAVSDNNHKNWKKIAEQLPGRTDVQCHHRYQKVLHPSLIKGAWTKEEDDKVRELVAKFGAKKWSEIALHLKGRMGKQCRERWHNHLNPNIKRDAWTTEEDKIIKEMHDRYGNKWAEIAKHLPGRTDNAIKNHWNSSMKRVTTKKETTTQKKSTGTNGSSRKRKTDSHDNNNNSNNNNNNNNNSNNNNNNNDSNNNNNHNNNNNFEMSTHLVSPFKEANLNLSLDVPSLQQYITGINSSPKQKESPLRINNLTQDHHFQNIITPIKPFSNPGNSKKKARIDFSPSKQTDIFNSDLPLPDLLLFSPIQKVHDRSILETSELSPLKSPFHNTFFDTPYKNASLYDHYFDSPSKFQPFSPFKSNPSHSLPSFNVLSPSQPNNNYNNSFYHKNPSTPNAILPSSPYHSLSLMSPSKQYQALPQPTTTTTTATSSIISAPTSQYSSLSGKFDSSHRKIIGIQLSDKGIDKNSLNTINSKLKGIDTSATSTPSSISSSDQHNTSGNNLFVPTTPFKDPLPLYHNSPSAQFLSNNSSAFSTPGSSRDRSRMSQKYQQPLFFDQDTNPSPYKKSQQQQQQSYNSDTSSNHDNINNSVQNNNHNNNNINESVNKNMNIMYNEQSDCSSANTTPSDCSFEALKLLKDNSKHSIFTRAKQILERSNDQTLKISNISISDIQVPSSPSTSVSNFIYILTPSLMRKSSMTENNNNNNNKPHQQHSTTTTTTNTNNNNNHNNSNNNNNHNNNNGNAQPNSLATAPQQQQPNTNNFNYNQSLHTTAVSQLLKPKTCKQGKQ</sequence>
<dbReference type="InterPro" id="IPR009057">
    <property type="entry name" value="Homeodomain-like_sf"/>
</dbReference>
<feature type="region of interest" description="Disordered" evidence="7">
    <location>
        <begin position="1851"/>
        <end position="1920"/>
    </location>
</feature>
<dbReference type="SUPFAM" id="SSF46689">
    <property type="entry name" value="Homeodomain-like"/>
    <property type="match status" value="2"/>
</dbReference>
<organism evidence="10 11">
    <name type="scientific">Heterostelium pallidum (strain ATCC 26659 / Pp 5 / PN500)</name>
    <name type="common">Cellular slime mold</name>
    <name type="synonym">Polysphondylium pallidum</name>
    <dbReference type="NCBI Taxonomy" id="670386"/>
    <lineage>
        <taxon>Eukaryota</taxon>
        <taxon>Amoebozoa</taxon>
        <taxon>Evosea</taxon>
        <taxon>Eumycetozoa</taxon>
        <taxon>Dictyostelia</taxon>
        <taxon>Acytosteliales</taxon>
        <taxon>Acytosteliaceae</taxon>
        <taxon>Heterostelium</taxon>
    </lineage>
</organism>
<dbReference type="InParanoid" id="D3BMU9"/>
<feature type="compositionally biased region" description="Low complexity" evidence="7">
    <location>
        <begin position="1109"/>
        <end position="1121"/>
    </location>
</feature>
<feature type="compositionally biased region" description="Low complexity" evidence="7">
    <location>
        <begin position="979"/>
        <end position="1010"/>
    </location>
</feature>
<evidence type="ECO:0000313" key="11">
    <source>
        <dbReference type="Proteomes" id="UP000001396"/>
    </source>
</evidence>
<feature type="region of interest" description="Disordered" evidence="7">
    <location>
        <begin position="979"/>
        <end position="1051"/>
    </location>
</feature>
<keyword evidence="3" id="KW-0805">Transcription regulation</keyword>
<feature type="compositionally biased region" description="Low complexity" evidence="7">
    <location>
        <begin position="1637"/>
        <end position="1649"/>
    </location>
</feature>
<evidence type="ECO:0000259" key="8">
    <source>
        <dbReference type="PROSITE" id="PS50090"/>
    </source>
</evidence>